<dbReference type="SUPFAM" id="SSF52540">
    <property type="entry name" value="P-loop containing nucleoside triphosphate hydrolases"/>
    <property type="match status" value="1"/>
</dbReference>
<gene>
    <name evidence="3" type="ORF">SAMN04515654_11517</name>
</gene>
<dbReference type="AlphaFoldDB" id="A0A1G8NH00"/>
<dbReference type="InterPro" id="IPR045063">
    <property type="entry name" value="Dynamin_N"/>
</dbReference>
<organism evidence="3 4">
    <name type="scientific">Halanaerobium congolense</name>
    <dbReference type="NCBI Taxonomy" id="54121"/>
    <lineage>
        <taxon>Bacteria</taxon>
        <taxon>Bacillati</taxon>
        <taxon>Bacillota</taxon>
        <taxon>Clostridia</taxon>
        <taxon>Halanaerobiales</taxon>
        <taxon>Halanaerobiaceae</taxon>
        <taxon>Halanaerobium</taxon>
    </lineage>
</organism>
<evidence type="ECO:0000313" key="3">
    <source>
        <dbReference type="EMBL" id="SDI79473.1"/>
    </source>
</evidence>
<keyword evidence="1" id="KW-0175">Coiled coil</keyword>
<evidence type="ECO:0000313" key="4">
    <source>
        <dbReference type="Proteomes" id="UP000198945"/>
    </source>
</evidence>
<evidence type="ECO:0000256" key="1">
    <source>
        <dbReference type="SAM" id="Coils"/>
    </source>
</evidence>
<dbReference type="PANTHER" id="PTHR43681">
    <property type="entry name" value="TRANSMEMBRANE GTPASE FZO"/>
    <property type="match status" value="1"/>
</dbReference>
<dbReference type="Proteomes" id="UP000198945">
    <property type="component" value="Unassembled WGS sequence"/>
</dbReference>
<proteinExistence type="predicted"/>
<dbReference type="Pfam" id="PF00350">
    <property type="entry name" value="Dynamin_N"/>
    <property type="match status" value="1"/>
</dbReference>
<dbReference type="RefSeq" id="WP_089730955.1">
    <property type="nucleotide sequence ID" value="NZ_FNEH01000015.1"/>
</dbReference>
<protein>
    <submittedName>
        <fullName evidence="3">Dynamin family protein</fullName>
    </submittedName>
</protein>
<dbReference type="PANTHER" id="PTHR43681:SF1">
    <property type="entry name" value="SARCALUMENIN"/>
    <property type="match status" value="1"/>
</dbReference>
<dbReference type="Gene3D" id="3.40.50.300">
    <property type="entry name" value="P-loop containing nucleotide triphosphate hydrolases"/>
    <property type="match status" value="1"/>
</dbReference>
<name>A0A1G8NH00_9FIRM</name>
<dbReference type="InterPro" id="IPR051943">
    <property type="entry name" value="TRAFAC_Dynamin-like_GTPase"/>
</dbReference>
<evidence type="ECO:0000259" key="2">
    <source>
        <dbReference type="Pfam" id="PF00350"/>
    </source>
</evidence>
<feature type="coiled-coil region" evidence="1">
    <location>
        <begin position="353"/>
        <end position="411"/>
    </location>
</feature>
<dbReference type="EMBL" id="FNEH01000015">
    <property type="protein sequence ID" value="SDI79473.1"/>
    <property type="molecule type" value="Genomic_DNA"/>
</dbReference>
<reference evidence="3 4" key="1">
    <citation type="submission" date="2016-10" db="EMBL/GenBank/DDBJ databases">
        <authorList>
            <person name="de Groot N.N."/>
        </authorList>
    </citation>
    <scope>NUCLEOTIDE SEQUENCE [LARGE SCALE GENOMIC DNA]</scope>
    <source>
        <strain evidence="3 4">WG7</strain>
    </source>
</reference>
<dbReference type="InterPro" id="IPR027417">
    <property type="entry name" value="P-loop_NTPase"/>
</dbReference>
<accession>A0A1G8NH00</accession>
<sequence>MNDLFIEILKKYKSKEFHIAFVGAIKAGKSTLINSFLGRNLTSISVTPETAALTKIRASKDKDYIKLKFYNKKEWTNLWESIDESQSDIFKREYLALEADKIKDKWVGTEDKKISFDDQKEFKKVIRKWTSSKKAAHYFVKEVEIGLKDFSLPERVVFIDTPGLDDPIEYRSKITREYIDKANAVLVCIQADAMTGQELSTIYRVFSNTPHNPGKVYVIGTKLDNLNKPLIDWEKQRGEWLKRLEEDACYGNKELAKNNLVSASAYMYNMLKQYDNLSEETIDYELEPMTKRFRIKNIDDNLNKLLDVTNIAKIKNKIENEIINKHEIIFLEDIKEHYENIKFDLVNIFQNIKSENQELLQVADEDIKEIKNKKIESLNRLEESKKEKEELEETLTEVKNLTRKRSNELSNYIEDLL</sequence>
<feature type="domain" description="Dynamin N-terminal" evidence="2">
    <location>
        <begin position="19"/>
        <end position="205"/>
    </location>
</feature>